<dbReference type="PRINTS" id="PR00404">
    <property type="entry name" value="MADSDOMAIN"/>
</dbReference>
<organism evidence="7 8">
    <name type="scientific">Actinidia chinensis var. chinensis</name>
    <name type="common">Chinese soft-hair kiwi</name>
    <dbReference type="NCBI Taxonomy" id="1590841"/>
    <lineage>
        <taxon>Eukaryota</taxon>
        <taxon>Viridiplantae</taxon>
        <taxon>Streptophyta</taxon>
        <taxon>Embryophyta</taxon>
        <taxon>Tracheophyta</taxon>
        <taxon>Spermatophyta</taxon>
        <taxon>Magnoliopsida</taxon>
        <taxon>eudicotyledons</taxon>
        <taxon>Gunneridae</taxon>
        <taxon>Pentapetalae</taxon>
        <taxon>asterids</taxon>
        <taxon>Ericales</taxon>
        <taxon>Actinidiaceae</taxon>
        <taxon>Actinidia</taxon>
    </lineage>
</organism>
<keyword evidence="5" id="KW-0539">Nucleus</keyword>
<dbReference type="SMART" id="SM00432">
    <property type="entry name" value="MADS"/>
    <property type="match status" value="1"/>
</dbReference>
<accession>A0A2R6RC51</accession>
<comment type="caution">
    <text evidence="7">The sequence shown here is derived from an EMBL/GenBank/DDBJ whole genome shotgun (WGS) entry which is preliminary data.</text>
</comment>
<dbReference type="CDD" id="cd00265">
    <property type="entry name" value="MADS_MEF2_like"/>
    <property type="match status" value="1"/>
</dbReference>
<reference evidence="8" key="2">
    <citation type="journal article" date="2018" name="BMC Genomics">
        <title>A manually annotated Actinidia chinensis var. chinensis (kiwifruit) genome highlights the challenges associated with draft genomes and gene prediction in plants.</title>
        <authorList>
            <person name="Pilkington S.M."/>
            <person name="Crowhurst R."/>
            <person name="Hilario E."/>
            <person name="Nardozza S."/>
            <person name="Fraser L."/>
            <person name="Peng Y."/>
            <person name="Gunaseelan K."/>
            <person name="Simpson R."/>
            <person name="Tahir J."/>
            <person name="Deroles S.C."/>
            <person name="Templeton K."/>
            <person name="Luo Z."/>
            <person name="Davy M."/>
            <person name="Cheng C."/>
            <person name="McNeilage M."/>
            <person name="Scaglione D."/>
            <person name="Liu Y."/>
            <person name="Zhang Q."/>
            <person name="Datson P."/>
            <person name="De Silva N."/>
            <person name="Gardiner S.E."/>
            <person name="Bassett H."/>
            <person name="Chagne D."/>
            <person name="McCallum J."/>
            <person name="Dzierzon H."/>
            <person name="Deng C."/>
            <person name="Wang Y.Y."/>
            <person name="Barron L."/>
            <person name="Manako K."/>
            <person name="Bowen J."/>
            <person name="Foster T.M."/>
            <person name="Erridge Z.A."/>
            <person name="Tiffin H."/>
            <person name="Waite C.N."/>
            <person name="Davies K.M."/>
            <person name="Grierson E.P."/>
            <person name="Laing W.A."/>
            <person name="Kirk R."/>
            <person name="Chen X."/>
            <person name="Wood M."/>
            <person name="Montefiori M."/>
            <person name="Brummell D.A."/>
            <person name="Schwinn K.E."/>
            <person name="Catanach A."/>
            <person name="Fullerton C."/>
            <person name="Li D."/>
            <person name="Meiyalaghan S."/>
            <person name="Nieuwenhuizen N."/>
            <person name="Read N."/>
            <person name="Prakash R."/>
            <person name="Hunter D."/>
            <person name="Zhang H."/>
            <person name="McKenzie M."/>
            <person name="Knabel M."/>
            <person name="Harris A."/>
            <person name="Allan A.C."/>
            <person name="Gleave A."/>
            <person name="Chen A."/>
            <person name="Janssen B.J."/>
            <person name="Plunkett B."/>
            <person name="Ampomah-Dwamena C."/>
            <person name="Voogd C."/>
            <person name="Leif D."/>
            <person name="Lafferty D."/>
            <person name="Souleyre E.J.F."/>
            <person name="Varkonyi-Gasic E."/>
            <person name="Gambi F."/>
            <person name="Hanley J."/>
            <person name="Yao J.L."/>
            <person name="Cheung J."/>
            <person name="David K.M."/>
            <person name="Warren B."/>
            <person name="Marsh K."/>
            <person name="Snowden K.C."/>
            <person name="Lin-Wang K."/>
            <person name="Brian L."/>
            <person name="Martinez-Sanchez M."/>
            <person name="Wang M."/>
            <person name="Ileperuma N."/>
            <person name="Macnee N."/>
            <person name="Campin R."/>
            <person name="McAtee P."/>
            <person name="Drummond R.S.M."/>
            <person name="Espley R.V."/>
            <person name="Ireland H.S."/>
            <person name="Wu R."/>
            <person name="Atkinson R.G."/>
            <person name="Karunairetnam S."/>
            <person name="Bulley S."/>
            <person name="Chunkath S."/>
            <person name="Hanley Z."/>
            <person name="Storey R."/>
            <person name="Thrimawithana A.H."/>
            <person name="Thomson S."/>
            <person name="David C."/>
            <person name="Testolin R."/>
            <person name="Huang H."/>
            <person name="Hellens R.P."/>
            <person name="Schaffer R.J."/>
        </authorList>
    </citation>
    <scope>NUCLEOTIDE SEQUENCE [LARGE SCALE GENOMIC DNA]</scope>
    <source>
        <strain evidence="8">cv. Red5</strain>
    </source>
</reference>
<gene>
    <name evidence="7" type="ORF">CEY00_Acc07443</name>
</gene>
<dbReference type="EMBL" id="NKQK01000007">
    <property type="protein sequence ID" value="PSS26154.1"/>
    <property type="molecule type" value="Genomic_DNA"/>
</dbReference>
<evidence type="ECO:0000256" key="3">
    <source>
        <dbReference type="ARBA" id="ARBA00023125"/>
    </source>
</evidence>
<proteinExistence type="predicted"/>
<dbReference type="InterPro" id="IPR002100">
    <property type="entry name" value="TF_MADSbox"/>
</dbReference>
<keyword evidence="2" id="KW-0805">Transcription regulation</keyword>
<dbReference type="GO" id="GO:0000978">
    <property type="term" value="F:RNA polymerase II cis-regulatory region sequence-specific DNA binding"/>
    <property type="evidence" value="ECO:0007669"/>
    <property type="project" value="TreeGrafter"/>
</dbReference>
<dbReference type="FunFam" id="3.40.1810.10:FF:000006">
    <property type="entry name" value="Agamous-like MADS-box protein AGL62"/>
    <property type="match status" value="1"/>
</dbReference>
<evidence type="ECO:0000256" key="4">
    <source>
        <dbReference type="ARBA" id="ARBA00023163"/>
    </source>
</evidence>
<dbReference type="Pfam" id="PF00319">
    <property type="entry name" value="SRF-TF"/>
    <property type="match status" value="1"/>
</dbReference>
<dbReference type="GO" id="GO:0045944">
    <property type="term" value="P:positive regulation of transcription by RNA polymerase II"/>
    <property type="evidence" value="ECO:0007669"/>
    <property type="project" value="InterPro"/>
</dbReference>
<dbReference type="PROSITE" id="PS50066">
    <property type="entry name" value="MADS_BOX_2"/>
    <property type="match status" value="1"/>
</dbReference>
<sequence>MSKKTLHLYLSRSVSLSTMNNKKVKTTQGRQKIDIKKIENISNRQVTFSKRRAGLFKKASELCILSGAQVAIIVKSPGRRTFAFGHPNVDSVIDRYLAGNNSGAAASQTCFASNYPSEFNEHYAQISKELEFEKKRSTMIEESKVAYGGGLWWDEPIDGLGLAELEQYAAALEELKKNVAMRADELMLVKAASVPSSMFAMNPNVSSDGLGDYVIDQANDFGDSIVPIGYDFGHGHL</sequence>
<dbReference type="PANTHER" id="PTHR11945:SF723">
    <property type="entry name" value="AGAMOUS-LIKE MADS-BOX PROTEIN AGL62"/>
    <property type="match status" value="1"/>
</dbReference>
<dbReference type="STRING" id="1590841.A0A2R6RC51"/>
<dbReference type="Gramene" id="PSS26154">
    <property type="protein sequence ID" value="PSS26154"/>
    <property type="gene ID" value="CEY00_Acc07443"/>
</dbReference>
<feature type="domain" description="MADS-box" evidence="6">
    <location>
        <begin position="28"/>
        <end position="88"/>
    </location>
</feature>
<keyword evidence="8" id="KW-1185">Reference proteome</keyword>
<dbReference type="InterPro" id="IPR033896">
    <property type="entry name" value="MEF2-like_N"/>
</dbReference>
<evidence type="ECO:0000256" key="5">
    <source>
        <dbReference type="ARBA" id="ARBA00023242"/>
    </source>
</evidence>
<dbReference type="OrthoDB" id="1896642at2759"/>
<dbReference type="OMA" id="CRDLELE"/>
<dbReference type="SUPFAM" id="SSF55455">
    <property type="entry name" value="SRF-like"/>
    <property type="match status" value="1"/>
</dbReference>
<dbReference type="GO" id="GO:0000981">
    <property type="term" value="F:DNA-binding transcription factor activity, RNA polymerase II-specific"/>
    <property type="evidence" value="ECO:0007669"/>
    <property type="project" value="TreeGrafter"/>
</dbReference>
<dbReference type="GO" id="GO:0005634">
    <property type="term" value="C:nucleus"/>
    <property type="evidence" value="ECO:0007669"/>
    <property type="project" value="UniProtKB-SubCell"/>
</dbReference>
<reference evidence="7 8" key="1">
    <citation type="submission" date="2017-07" db="EMBL/GenBank/DDBJ databases">
        <title>An improved, manually edited Actinidia chinensis var. chinensis (kiwifruit) genome highlights the challenges associated with draft genomes and gene prediction in plants.</title>
        <authorList>
            <person name="Pilkington S."/>
            <person name="Crowhurst R."/>
            <person name="Hilario E."/>
            <person name="Nardozza S."/>
            <person name="Fraser L."/>
            <person name="Peng Y."/>
            <person name="Gunaseelan K."/>
            <person name="Simpson R."/>
            <person name="Tahir J."/>
            <person name="Deroles S."/>
            <person name="Templeton K."/>
            <person name="Luo Z."/>
            <person name="Davy M."/>
            <person name="Cheng C."/>
            <person name="Mcneilage M."/>
            <person name="Scaglione D."/>
            <person name="Liu Y."/>
            <person name="Zhang Q."/>
            <person name="Datson P."/>
            <person name="De Silva N."/>
            <person name="Gardiner S."/>
            <person name="Bassett H."/>
            <person name="Chagne D."/>
            <person name="Mccallum J."/>
            <person name="Dzierzon H."/>
            <person name="Deng C."/>
            <person name="Wang Y.-Y."/>
            <person name="Barron N."/>
            <person name="Manako K."/>
            <person name="Bowen J."/>
            <person name="Foster T."/>
            <person name="Erridge Z."/>
            <person name="Tiffin H."/>
            <person name="Waite C."/>
            <person name="Davies K."/>
            <person name="Grierson E."/>
            <person name="Laing W."/>
            <person name="Kirk R."/>
            <person name="Chen X."/>
            <person name="Wood M."/>
            <person name="Montefiori M."/>
            <person name="Brummell D."/>
            <person name="Schwinn K."/>
            <person name="Catanach A."/>
            <person name="Fullerton C."/>
            <person name="Li D."/>
            <person name="Meiyalaghan S."/>
            <person name="Nieuwenhuizen N."/>
            <person name="Read N."/>
            <person name="Prakash R."/>
            <person name="Hunter D."/>
            <person name="Zhang H."/>
            <person name="Mckenzie M."/>
            <person name="Knabel M."/>
            <person name="Harris A."/>
            <person name="Allan A."/>
            <person name="Chen A."/>
            <person name="Janssen B."/>
            <person name="Plunkett B."/>
            <person name="Dwamena C."/>
            <person name="Voogd C."/>
            <person name="Leif D."/>
            <person name="Lafferty D."/>
            <person name="Souleyre E."/>
            <person name="Varkonyi-Gasic E."/>
            <person name="Gambi F."/>
            <person name="Hanley J."/>
            <person name="Yao J.-L."/>
            <person name="Cheung J."/>
            <person name="David K."/>
            <person name="Warren B."/>
            <person name="Marsh K."/>
            <person name="Snowden K."/>
            <person name="Lin-Wang K."/>
            <person name="Brian L."/>
            <person name="Martinez-Sanchez M."/>
            <person name="Wang M."/>
            <person name="Ileperuma N."/>
            <person name="Macnee N."/>
            <person name="Campin R."/>
            <person name="Mcatee P."/>
            <person name="Drummond R."/>
            <person name="Espley R."/>
            <person name="Ireland H."/>
            <person name="Wu R."/>
            <person name="Atkinson R."/>
            <person name="Karunairetnam S."/>
            <person name="Bulley S."/>
            <person name="Chunkath S."/>
            <person name="Hanley Z."/>
            <person name="Storey R."/>
            <person name="Thrimawithana A."/>
            <person name="Thomson S."/>
            <person name="David C."/>
            <person name="Testolin R."/>
        </authorList>
    </citation>
    <scope>NUCLEOTIDE SEQUENCE [LARGE SCALE GENOMIC DNA]</scope>
    <source>
        <strain evidence="8">cv. Red5</strain>
        <tissue evidence="7">Young leaf</tissue>
    </source>
</reference>
<evidence type="ECO:0000256" key="2">
    <source>
        <dbReference type="ARBA" id="ARBA00023015"/>
    </source>
</evidence>
<name>A0A2R6RC51_ACTCC</name>
<keyword evidence="3" id="KW-0238">DNA-binding</keyword>
<dbReference type="InParanoid" id="A0A2R6RC51"/>
<keyword evidence="4" id="KW-0804">Transcription</keyword>
<dbReference type="GO" id="GO:0046983">
    <property type="term" value="F:protein dimerization activity"/>
    <property type="evidence" value="ECO:0007669"/>
    <property type="project" value="InterPro"/>
</dbReference>
<evidence type="ECO:0000256" key="1">
    <source>
        <dbReference type="ARBA" id="ARBA00004123"/>
    </source>
</evidence>
<dbReference type="InterPro" id="IPR036879">
    <property type="entry name" value="TF_MADSbox_sf"/>
</dbReference>
<dbReference type="Proteomes" id="UP000241394">
    <property type="component" value="Chromosome LG7"/>
</dbReference>
<dbReference type="AlphaFoldDB" id="A0A2R6RC51"/>
<evidence type="ECO:0000313" key="7">
    <source>
        <dbReference type="EMBL" id="PSS26154.1"/>
    </source>
</evidence>
<dbReference type="Gene3D" id="3.40.1810.10">
    <property type="entry name" value="Transcription factor, MADS-box"/>
    <property type="match status" value="1"/>
</dbReference>
<evidence type="ECO:0000313" key="8">
    <source>
        <dbReference type="Proteomes" id="UP000241394"/>
    </source>
</evidence>
<comment type="subcellular location">
    <subcellularLocation>
        <location evidence="1">Nucleus</location>
    </subcellularLocation>
</comment>
<dbReference type="PANTHER" id="PTHR11945">
    <property type="entry name" value="MADS BOX PROTEIN"/>
    <property type="match status" value="1"/>
</dbReference>
<protein>
    <submittedName>
        <fullName evidence="7">Agamous-like MADS-box protein</fullName>
    </submittedName>
</protein>
<evidence type="ECO:0000259" key="6">
    <source>
        <dbReference type="PROSITE" id="PS50066"/>
    </source>
</evidence>